<dbReference type="FunFam" id="3.40.309.10:FF:000012">
    <property type="entry name" value="Betaine aldehyde dehydrogenase"/>
    <property type="match status" value="1"/>
</dbReference>
<accession>A0A158GNX5</accession>
<dbReference type="InterPro" id="IPR016162">
    <property type="entry name" value="Ald_DH_N"/>
</dbReference>
<comment type="similarity">
    <text evidence="1 4">Belongs to the aldehyde dehydrogenase family.</text>
</comment>
<feature type="active site" evidence="3">
    <location>
        <position position="256"/>
    </location>
</feature>
<evidence type="ECO:0000313" key="7">
    <source>
        <dbReference type="Proteomes" id="UP000054977"/>
    </source>
</evidence>
<dbReference type="InterPro" id="IPR016163">
    <property type="entry name" value="Ald_DH_C"/>
</dbReference>
<keyword evidence="7" id="KW-1185">Reference proteome</keyword>
<dbReference type="Gene3D" id="3.40.605.10">
    <property type="entry name" value="Aldehyde Dehydrogenase, Chain A, domain 1"/>
    <property type="match status" value="1"/>
</dbReference>
<dbReference type="InterPro" id="IPR029510">
    <property type="entry name" value="Ald_DH_CS_GLU"/>
</dbReference>
<dbReference type="PROSITE" id="PS00070">
    <property type="entry name" value="ALDEHYDE_DEHYDR_CYS"/>
    <property type="match status" value="1"/>
</dbReference>
<evidence type="ECO:0000256" key="3">
    <source>
        <dbReference type="PROSITE-ProRule" id="PRU10007"/>
    </source>
</evidence>
<sequence length="496" mass="53251">MNQPESSLIASSDIFIGGEWRAGRGAAYASLYPADQSINAEITAASADDAREAVEAADAAWRKPNWAGLKPHQRAAVLHRIADLINARHESLAQLQRRDNGKPISETRGLVTSAANTFRYFAACVETFEETLTPSRGDFMTMSVHEPLGVVAAITPWNSPIASDAQKLAPALAAGNAVVLKPAEVTPLASLALARICEEAGVPAGVISVLPGKGSIVGDALVRHPLVRKIAFTGGTEVGRGIARLAADKLMPVSLELGGKSPTIVFEDADLDHAVNGVLYGIFSSSGESCIAGSRLFVQCSIYKEFVKRLADGARKLRVGDPSREDTQMGPLITGQHRESVERYVALGLEEGGTLLCGGERPTGDGREQGFFYLPTILEGLTNGARICQEEIFGPVLVVMPFDDEASLLKEANDSVFGLAAGIWTADYKRAWRLGRALETGTVWINTYKQFSISTPFGGWKDSGMGREKGRLGICEYMQQKSMYWGLNDAPLPWAN</sequence>
<evidence type="ECO:0000313" key="6">
    <source>
        <dbReference type="EMBL" id="SAL33567.1"/>
    </source>
</evidence>
<dbReference type="EMBL" id="FCNW02000008">
    <property type="protein sequence ID" value="SAL33567.1"/>
    <property type="molecule type" value="Genomic_DNA"/>
</dbReference>
<dbReference type="Proteomes" id="UP000054977">
    <property type="component" value="Unassembled WGS sequence"/>
</dbReference>
<dbReference type="STRING" id="326474.AWB65_02277"/>
<dbReference type="PROSITE" id="PS00687">
    <property type="entry name" value="ALDEHYDE_DEHYDR_GLU"/>
    <property type="match status" value="1"/>
</dbReference>
<keyword evidence="2 4" id="KW-0560">Oxidoreductase</keyword>
<dbReference type="FunFam" id="3.40.605.10:FF:000007">
    <property type="entry name" value="NAD/NADP-dependent betaine aldehyde dehydrogenase"/>
    <property type="match status" value="1"/>
</dbReference>
<organism evidence="6 7">
    <name type="scientific">Caballeronia humi</name>
    <dbReference type="NCBI Taxonomy" id="326474"/>
    <lineage>
        <taxon>Bacteria</taxon>
        <taxon>Pseudomonadati</taxon>
        <taxon>Pseudomonadota</taxon>
        <taxon>Betaproteobacteria</taxon>
        <taxon>Burkholderiales</taxon>
        <taxon>Burkholderiaceae</taxon>
        <taxon>Caballeronia</taxon>
    </lineage>
</organism>
<dbReference type="GO" id="GO:0016620">
    <property type="term" value="F:oxidoreductase activity, acting on the aldehyde or oxo group of donors, NAD or NADP as acceptor"/>
    <property type="evidence" value="ECO:0007669"/>
    <property type="project" value="InterPro"/>
</dbReference>
<comment type="caution">
    <text evidence="6">The sequence shown here is derived from an EMBL/GenBank/DDBJ whole genome shotgun (WGS) entry which is preliminary data.</text>
</comment>
<name>A0A158GNX5_9BURK</name>
<dbReference type="Gene3D" id="3.40.309.10">
    <property type="entry name" value="Aldehyde Dehydrogenase, Chain A, domain 2"/>
    <property type="match status" value="1"/>
</dbReference>
<dbReference type="InterPro" id="IPR015590">
    <property type="entry name" value="Aldehyde_DH_dom"/>
</dbReference>
<dbReference type="CDD" id="cd07114">
    <property type="entry name" value="ALDH_DhaS"/>
    <property type="match status" value="1"/>
</dbReference>
<dbReference type="InterPro" id="IPR016160">
    <property type="entry name" value="Ald_DH_CS_CYS"/>
</dbReference>
<dbReference type="InterPro" id="IPR016161">
    <property type="entry name" value="Ald_DH/histidinol_DH"/>
</dbReference>
<dbReference type="PANTHER" id="PTHR11699">
    <property type="entry name" value="ALDEHYDE DEHYDROGENASE-RELATED"/>
    <property type="match status" value="1"/>
</dbReference>
<dbReference type="RefSeq" id="WP_087667242.1">
    <property type="nucleotide sequence ID" value="NZ_FCNW02000008.1"/>
</dbReference>
<gene>
    <name evidence="6" type="ORF">AWB65_02277</name>
</gene>
<dbReference type="Pfam" id="PF00171">
    <property type="entry name" value="Aldedh"/>
    <property type="match status" value="1"/>
</dbReference>
<dbReference type="SUPFAM" id="SSF53720">
    <property type="entry name" value="ALDH-like"/>
    <property type="match status" value="1"/>
</dbReference>
<evidence type="ECO:0000256" key="1">
    <source>
        <dbReference type="ARBA" id="ARBA00009986"/>
    </source>
</evidence>
<evidence type="ECO:0000256" key="2">
    <source>
        <dbReference type="ARBA" id="ARBA00023002"/>
    </source>
</evidence>
<protein>
    <submittedName>
        <fullName evidence="6">Betaine-aldehyde dehydrogenase</fullName>
    </submittedName>
</protein>
<proteinExistence type="inferred from homology"/>
<evidence type="ECO:0000259" key="5">
    <source>
        <dbReference type="Pfam" id="PF00171"/>
    </source>
</evidence>
<reference evidence="6" key="1">
    <citation type="submission" date="2016-01" db="EMBL/GenBank/DDBJ databases">
        <authorList>
            <person name="Peeters C."/>
        </authorList>
    </citation>
    <scope>NUCLEOTIDE SEQUENCE [LARGE SCALE GENOMIC DNA]</scope>
    <source>
        <strain evidence="6">LMG 22934</strain>
    </source>
</reference>
<dbReference type="AlphaFoldDB" id="A0A158GNX5"/>
<evidence type="ECO:0000256" key="4">
    <source>
        <dbReference type="RuleBase" id="RU003345"/>
    </source>
</evidence>
<dbReference type="OrthoDB" id="6187633at2"/>
<feature type="domain" description="Aldehyde dehydrogenase" evidence="5">
    <location>
        <begin position="20"/>
        <end position="482"/>
    </location>
</feature>